<evidence type="ECO:0000256" key="4">
    <source>
        <dbReference type="ARBA" id="ARBA00022786"/>
    </source>
</evidence>
<evidence type="ECO:0000313" key="8">
    <source>
        <dbReference type="EMBL" id="CAI9755771.1"/>
    </source>
</evidence>
<dbReference type="Pfam" id="PF25372">
    <property type="entry name" value="DUF7885"/>
    <property type="match status" value="2"/>
</dbReference>
<feature type="region of interest" description="Disordered" evidence="6">
    <location>
        <begin position="112"/>
        <end position="139"/>
    </location>
</feature>
<dbReference type="FunFam" id="3.80.10.10:FF:000451">
    <property type="entry name" value="EIN3-binding F-box protein 1"/>
    <property type="match status" value="1"/>
</dbReference>
<keyword evidence="3" id="KW-0936">Ethylene signaling pathway</keyword>
<evidence type="ECO:0000256" key="5">
    <source>
        <dbReference type="ARBA" id="ARBA00023242"/>
    </source>
</evidence>
<proteinExistence type="predicted"/>
<comment type="pathway">
    <text evidence="2">Protein modification; protein ubiquitination.</text>
</comment>
<feature type="compositionally biased region" description="Basic and acidic residues" evidence="6">
    <location>
        <begin position="118"/>
        <end position="135"/>
    </location>
</feature>
<evidence type="ECO:0000256" key="6">
    <source>
        <dbReference type="SAM" id="MobiDB-lite"/>
    </source>
</evidence>
<protein>
    <recommendedName>
        <fullName evidence="7">F-box/LRR-repeat protein 15-like leucin rich repeat domain-containing protein</fullName>
    </recommendedName>
</protein>
<keyword evidence="4" id="KW-0833">Ubl conjugation pathway</keyword>
<dbReference type="Proteomes" id="UP000834106">
    <property type="component" value="Chromosome 2"/>
</dbReference>
<dbReference type="FunFam" id="3.80.10.10:FF:000473">
    <property type="entry name" value="EIN3-binding F-box protein 1"/>
    <property type="match status" value="1"/>
</dbReference>
<gene>
    <name evidence="8" type="ORF">FPE_LOCUS3202</name>
</gene>
<feature type="domain" description="F-box/LRR-repeat protein 15-like leucin rich repeat" evidence="7">
    <location>
        <begin position="505"/>
        <end position="659"/>
    </location>
</feature>
<dbReference type="FunFam" id="3.80.10.10:FF:000595">
    <property type="entry name" value="EIN3-binding F-box protein 1"/>
    <property type="match status" value="1"/>
</dbReference>
<dbReference type="GO" id="GO:0010105">
    <property type="term" value="P:negative regulation of ethylene-activated signaling pathway"/>
    <property type="evidence" value="ECO:0007669"/>
    <property type="project" value="UniProtKB-ARBA"/>
</dbReference>
<accession>A0AAD2DLI3</accession>
<evidence type="ECO:0000313" key="9">
    <source>
        <dbReference type="Proteomes" id="UP000834106"/>
    </source>
</evidence>
<dbReference type="CDD" id="cd22159">
    <property type="entry name" value="F-box_AtTIR1-like"/>
    <property type="match status" value="1"/>
</dbReference>
<keyword evidence="9" id="KW-1185">Reference proteome</keyword>
<comment type="subcellular location">
    <subcellularLocation>
        <location evidence="1">Nucleus</location>
    </subcellularLocation>
</comment>
<dbReference type="PANTHER" id="PTHR13318">
    <property type="entry name" value="PARTNER OF PAIRED, ISOFORM B-RELATED"/>
    <property type="match status" value="1"/>
</dbReference>
<dbReference type="Gene3D" id="3.80.10.10">
    <property type="entry name" value="Ribonuclease Inhibitor"/>
    <property type="match status" value="4"/>
</dbReference>
<dbReference type="EMBL" id="OU503037">
    <property type="protein sequence ID" value="CAI9755771.1"/>
    <property type="molecule type" value="Genomic_DNA"/>
</dbReference>
<evidence type="ECO:0000256" key="3">
    <source>
        <dbReference type="ARBA" id="ARBA00022745"/>
    </source>
</evidence>
<dbReference type="SUPFAM" id="SSF81383">
    <property type="entry name" value="F-box domain"/>
    <property type="match status" value="1"/>
</dbReference>
<feature type="domain" description="F-box/LRR-repeat protein 15-like leucin rich repeat" evidence="7">
    <location>
        <begin position="185"/>
        <end position="415"/>
    </location>
</feature>
<dbReference type="GO" id="GO:0031146">
    <property type="term" value="P:SCF-dependent proteasomal ubiquitin-dependent protein catabolic process"/>
    <property type="evidence" value="ECO:0007669"/>
    <property type="project" value="TreeGrafter"/>
</dbReference>
<evidence type="ECO:0000256" key="2">
    <source>
        <dbReference type="ARBA" id="ARBA00004906"/>
    </source>
</evidence>
<dbReference type="GO" id="GO:0009873">
    <property type="term" value="P:ethylene-activated signaling pathway"/>
    <property type="evidence" value="ECO:0007669"/>
    <property type="project" value="UniProtKB-KW"/>
</dbReference>
<dbReference type="GO" id="GO:0019005">
    <property type="term" value="C:SCF ubiquitin ligase complex"/>
    <property type="evidence" value="ECO:0007669"/>
    <property type="project" value="TreeGrafter"/>
</dbReference>
<reference evidence="8" key="1">
    <citation type="submission" date="2023-05" db="EMBL/GenBank/DDBJ databases">
        <authorList>
            <person name="Huff M."/>
        </authorList>
    </citation>
    <scope>NUCLEOTIDE SEQUENCE</scope>
</reference>
<name>A0AAD2DLI3_9LAMI</name>
<dbReference type="SMART" id="SM00367">
    <property type="entry name" value="LRR_CC"/>
    <property type="match status" value="14"/>
</dbReference>
<evidence type="ECO:0000259" key="7">
    <source>
        <dbReference type="Pfam" id="PF25372"/>
    </source>
</evidence>
<dbReference type="InterPro" id="IPR057207">
    <property type="entry name" value="FBXL15_LRR"/>
</dbReference>
<evidence type="ECO:0000256" key="1">
    <source>
        <dbReference type="ARBA" id="ARBA00004123"/>
    </source>
</evidence>
<sequence length="670" mass="70893">MSKVFNFSGNDDIFPGGFLYPNPKESSLILSLGHHVDVYVPPRKRSRVSAPFFISREQKQQPSIEVLPDECLFEVFRRLTGGQERSACAGVSKRWLMLLSCIQRDEICNNETTLPVEPDSRSSIKKADESAKPNEKGGFVDSNGIKAEVEEEVLEIDVGGYLSKCLEGKKATDVRLAAIAVGTGHCGGLGKLSIRGSSSTRGLTNFGLKAISRGCPSLRELSIWNLSSIGDEGLLEIANGCHLLEKLDLCHCSAVTDKGLLAIAKNCPNLVSVTIESCSNIGNESLKTLGCRCPNLKSVTVKNCPLVGDQGIAGLFSSAGNVVTKVKLQALNISDVSLAVIGHYGSAMTDLALIGLQNVNERGFWVMASGQGLQKLKSLTITTCGGVSDLGLEAIGKGCPNLHQICLRRCPLVSDNGLVSFAKSAGSLESLQLEECHRITQCGVFGIFANCGGKLKALALANCLGIQNINYVFPSTSLCYSLQSLTICNCPGFGNASLAMVGRLCPNLTRVELSGLQGITESGLLPFVQSSEAGLVKVNLSGCVNLTDNVVATIAKLHGSTLEVLNLEGCRFITDASLVAVARDCWLLNELDLSNCGITDSGIAALAGAKHLNLQILSLTGCSLVSDRSAPLLVDMGKTMVGLNLQHCNGISSDAVDLLVGQLWGCDILS</sequence>
<dbReference type="AlphaFoldDB" id="A0AAD2DLI3"/>
<dbReference type="GO" id="GO:0005634">
    <property type="term" value="C:nucleus"/>
    <property type="evidence" value="ECO:0007669"/>
    <property type="project" value="UniProtKB-SubCell"/>
</dbReference>
<keyword evidence="5" id="KW-0539">Nucleus</keyword>
<dbReference type="InterPro" id="IPR036047">
    <property type="entry name" value="F-box-like_dom_sf"/>
</dbReference>
<dbReference type="SUPFAM" id="SSF52047">
    <property type="entry name" value="RNI-like"/>
    <property type="match status" value="2"/>
</dbReference>
<dbReference type="InterPro" id="IPR006553">
    <property type="entry name" value="Leu-rich_rpt_Cys-con_subtyp"/>
</dbReference>
<dbReference type="InterPro" id="IPR032675">
    <property type="entry name" value="LRR_dom_sf"/>
</dbReference>
<organism evidence="8 9">
    <name type="scientific">Fraxinus pennsylvanica</name>
    <dbReference type="NCBI Taxonomy" id="56036"/>
    <lineage>
        <taxon>Eukaryota</taxon>
        <taxon>Viridiplantae</taxon>
        <taxon>Streptophyta</taxon>
        <taxon>Embryophyta</taxon>
        <taxon>Tracheophyta</taxon>
        <taxon>Spermatophyta</taxon>
        <taxon>Magnoliopsida</taxon>
        <taxon>eudicotyledons</taxon>
        <taxon>Gunneridae</taxon>
        <taxon>Pentapetalae</taxon>
        <taxon>asterids</taxon>
        <taxon>lamiids</taxon>
        <taxon>Lamiales</taxon>
        <taxon>Oleaceae</taxon>
        <taxon>Oleeae</taxon>
        <taxon>Fraxinus</taxon>
    </lineage>
</organism>